<gene>
    <name evidence="1" type="ORF">HMPREF1991_00757</name>
</gene>
<dbReference type="HOGENOM" id="CLU_3314628_0_0_10"/>
<reference evidence="1 2" key="1">
    <citation type="submission" date="2013-08" db="EMBL/GenBank/DDBJ databases">
        <authorList>
            <person name="Weinstock G."/>
            <person name="Sodergren E."/>
            <person name="Wylie T."/>
            <person name="Fulton L."/>
            <person name="Fulton R."/>
            <person name="Fronick C."/>
            <person name="O'Laughlin M."/>
            <person name="Godfrey J."/>
            <person name="Miner T."/>
            <person name="Herter B."/>
            <person name="Appelbaum E."/>
            <person name="Cordes M."/>
            <person name="Lek S."/>
            <person name="Wollam A."/>
            <person name="Pepin K.H."/>
            <person name="Palsikar V.B."/>
            <person name="Mitreva M."/>
            <person name="Wilson R.K."/>
        </authorList>
    </citation>
    <scope>NUCLEOTIDE SEQUENCE [LARGE SCALE GENOMIC DNA]</scope>
    <source>
        <strain evidence="1 2">ATCC 15930</strain>
    </source>
</reference>
<organism evidence="1 2">
    <name type="scientific">Hoylesella loescheii DSM 19665 = JCM 12249 = ATCC 15930</name>
    <dbReference type="NCBI Taxonomy" id="1122985"/>
    <lineage>
        <taxon>Bacteria</taxon>
        <taxon>Pseudomonadati</taxon>
        <taxon>Bacteroidota</taxon>
        <taxon>Bacteroidia</taxon>
        <taxon>Bacteroidales</taxon>
        <taxon>Prevotellaceae</taxon>
        <taxon>Hoylesella</taxon>
    </lineage>
</organism>
<dbReference type="EMBL" id="JNGW01000024">
    <property type="protein sequence ID" value="KDR53201.1"/>
    <property type="molecule type" value="Genomic_DNA"/>
</dbReference>
<dbReference type="PATRIC" id="fig|1122985.7.peg.784"/>
<accession>A0A069QTN2</accession>
<evidence type="ECO:0000313" key="1">
    <source>
        <dbReference type="EMBL" id="KDR53201.1"/>
    </source>
</evidence>
<name>A0A069QTN2_HOYLO</name>
<sequence length="39" mass="4372">MLHTKDSFSLERGPDLPLLLKAIQAEEAELGRPIRANKL</sequence>
<evidence type="ECO:0000313" key="2">
    <source>
        <dbReference type="Proteomes" id="UP000027442"/>
    </source>
</evidence>
<keyword evidence="2" id="KW-1185">Reference proteome</keyword>
<dbReference type="AlphaFoldDB" id="A0A069QTN2"/>
<proteinExistence type="predicted"/>
<protein>
    <submittedName>
        <fullName evidence="1">Uncharacterized protein</fullName>
    </submittedName>
</protein>
<dbReference type="Proteomes" id="UP000027442">
    <property type="component" value="Unassembled WGS sequence"/>
</dbReference>
<comment type="caution">
    <text evidence="1">The sequence shown here is derived from an EMBL/GenBank/DDBJ whole genome shotgun (WGS) entry which is preliminary data.</text>
</comment>